<evidence type="ECO:0000256" key="2">
    <source>
        <dbReference type="ARBA" id="ARBA00009773"/>
    </source>
</evidence>
<keyword evidence="7 8" id="KW-0472">Membrane</keyword>
<keyword evidence="5 8" id="KW-0812">Transmembrane</keyword>
<proteinExistence type="inferred from homology"/>
<dbReference type="InterPro" id="IPR002549">
    <property type="entry name" value="AI-2E-like"/>
</dbReference>
<feature type="transmembrane region" description="Helical" evidence="8">
    <location>
        <begin position="304"/>
        <end position="328"/>
    </location>
</feature>
<evidence type="ECO:0000256" key="6">
    <source>
        <dbReference type="ARBA" id="ARBA00022989"/>
    </source>
</evidence>
<organism evidence="9 10">
    <name type="scientific">Aedoeadaptatus ivorii</name>
    <dbReference type="NCBI Taxonomy" id="54006"/>
    <lineage>
        <taxon>Bacteria</taxon>
        <taxon>Bacillati</taxon>
        <taxon>Bacillota</taxon>
        <taxon>Tissierellia</taxon>
        <taxon>Tissierellales</taxon>
        <taxon>Peptoniphilaceae</taxon>
        <taxon>Aedoeadaptatus</taxon>
    </lineage>
</organism>
<feature type="transmembrane region" description="Helical" evidence="8">
    <location>
        <begin position="239"/>
        <end position="258"/>
    </location>
</feature>
<dbReference type="KEGG" id="piv:NCTC13079_01400"/>
<feature type="transmembrane region" description="Helical" evidence="8">
    <location>
        <begin position="7"/>
        <end position="26"/>
    </location>
</feature>
<feature type="transmembrane region" description="Helical" evidence="8">
    <location>
        <begin position="265"/>
        <end position="284"/>
    </location>
</feature>
<feature type="transmembrane region" description="Helical" evidence="8">
    <location>
        <begin position="32"/>
        <end position="52"/>
    </location>
</feature>
<evidence type="ECO:0000256" key="3">
    <source>
        <dbReference type="ARBA" id="ARBA00022448"/>
    </source>
</evidence>
<evidence type="ECO:0000313" key="10">
    <source>
        <dbReference type="Proteomes" id="UP000269544"/>
    </source>
</evidence>
<sequence>MAKNNATGILVNIALVLLIIYLFSITQKFLGPVYDIFIFLATPLILSIYLFYAFRPVRDWLAKKTKRPDLSAVLTFLLFIACTIGLFTVTISMIYNQAQSFVSNLDMQALIRYSDTEIFQQINRYVPLNRYIAQFESWLQSSASNIPNVLGGLLSNIGTFGSLILLILLGLFYLLKDEEQAVATIHYLARGKYYSRIMDILGQIHRTLETYISGQILVAGILGVLMFIGYTIIGLPYKLSLAAIALIFNFIPFIGPFLGAAPAVLVALTIDFAMVVKVIVVSTIVQQLEGNVITPNIMGSRLDIHPFVVIIAVMVCANLFGVLGALIASPLYMVLKIIIHGIRAERYHKGAQCPIPEEGSPNANDL</sequence>
<name>A0A448V312_9FIRM</name>
<dbReference type="PANTHER" id="PTHR21716:SF53">
    <property type="entry name" value="PERMEASE PERM-RELATED"/>
    <property type="match status" value="1"/>
</dbReference>
<feature type="transmembrane region" description="Helical" evidence="8">
    <location>
        <begin position="153"/>
        <end position="175"/>
    </location>
</feature>
<dbReference type="Pfam" id="PF01594">
    <property type="entry name" value="AI-2E_transport"/>
    <property type="match status" value="1"/>
</dbReference>
<dbReference type="GO" id="GO:0055085">
    <property type="term" value="P:transmembrane transport"/>
    <property type="evidence" value="ECO:0007669"/>
    <property type="project" value="TreeGrafter"/>
</dbReference>
<dbReference type="OrthoDB" id="9793390at2"/>
<protein>
    <submittedName>
        <fullName evidence="9">Pheromone autoinducer 2 transporter</fullName>
    </submittedName>
</protein>
<keyword evidence="10" id="KW-1185">Reference proteome</keyword>
<feature type="transmembrane region" description="Helical" evidence="8">
    <location>
        <begin position="73"/>
        <end position="95"/>
    </location>
</feature>
<dbReference type="GO" id="GO:0005886">
    <property type="term" value="C:plasma membrane"/>
    <property type="evidence" value="ECO:0007669"/>
    <property type="project" value="UniProtKB-SubCell"/>
</dbReference>
<keyword evidence="6 8" id="KW-1133">Transmembrane helix</keyword>
<dbReference type="PANTHER" id="PTHR21716">
    <property type="entry name" value="TRANSMEMBRANE PROTEIN"/>
    <property type="match status" value="1"/>
</dbReference>
<comment type="subcellular location">
    <subcellularLocation>
        <location evidence="1">Cell membrane</location>
        <topology evidence="1">Multi-pass membrane protein</topology>
    </subcellularLocation>
</comment>
<comment type="similarity">
    <text evidence="2">Belongs to the autoinducer-2 exporter (AI-2E) (TC 2.A.86) family.</text>
</comment>
<reference evidence="9 10" key="1">
    <citation type="submission" date="2018-12" db="EMBL/GenBank/DDBJ databases">
        <authorList>
            <consortium name="Pathogen Informatics"/>
        </authorList>
    </citation>
    <scope>NUCLEOTIDE SEQUENCE [LARGE SCALE GENOMIC DNA]</scope>
    <source>
        <strain evidence="9 10">NCTC13079</strain>
    </source>
</reference>
<keyword evidence="4" id="KW-1003">Cell membrane</keyword>
<evidence type="ECO:0000256" key="5">
    <source>
        <dbReference type="ARBA" id="ARBA00022692"/>
    </source>
</evidence>
<evidence type="ECO:0000313" key="9">
    <source>
        <dbReference type="EMBL" id="VEJ36196.1"/>
    </source>
</evidence>
<dbReference type="EMBL" id="LR134523">
    <property type="protein sequence ID" value="VEJ36196.1"/>
    <property type="molecule type" value="Genomic_DNA"/>
</dbReference>
<keyword evidence="3" id="KW-0813">Transport</keyword>
<dbReference type="AlphaFoldDB" id="A0A448V312"/>
<evidence type="ECO:0000256" key="1">
    <source>
        <dbReference type="ARBA" id="ARBA00004651"/>
    </source>
</evidence>
<evidence type="ECO:0000256" key="8">
    <source>
        <dbReference type="SAM" id="Phobius"/>
    </source>
</evidence>
<dbReference type="Proteomes" id="UP000269544">
    <property type="component" value="Chromosome"/>
</dbReference>
<evidence type="ECO:0000256" key="7">
    <source>
        <dbReference type="ARBA" id="ARBA00023136"/>
    </source>
</evidence>
<feature type="transmembrane region" description="Helical" evidence="8">
    <location>
        <begin position="211"/>
        <end position="233"/>
    </location>
</feature>
<gene>
    <name evidence="9" type="primary">yhhT_2</name>
    <name evidence="9" type="ORF">NCTC13079_01400</name>
</gene>
<evidence type="ECO:0000256" key="4">
    <source>
        <dbReference type="ARBA" id="ARBA00022475"/>
    </source>
</evidence>
<dbReference type="RefSeq" id="WP_126466102.1">
    <property type="nucleotide sequence ID" value="NZ_JAUSWF010000007.1"/>
</dbReference>
<accession>A0A448V312</accession>